<organism evidence="2 3">
    <name type="scientific">Rhinolophus ferrumequinum</name>
    <name type="common">Greater horseshoe bat</name>
    <dbReference type="NCBI Taxonomy" id="59479"/>
    <lineage>
        <taxon>Eukaryota</taxon>
        <taxon>Metazoa</taxon>
        <taxon>Chordata</taxon>
        <taxon>Craniata</taxon>
        <taxon>Vertebrata</taxon>
        <taxon>Euteleostomi</taxon>
        <taxon>Mammalia</taxon>
        <taxon>Eutheria</taxon>
        <taxon>Laurasiatheria</taxon>
        <taxon>Chiroptera</taxon>
        <taxon>Yinpterochiroptera</taxon>
        <taxon>Rhinolophoidea</taxon>
        <taxon>Rhinolophidae</taxon>
        <taxon>Rhinolophinae</taxon>
        <taxon>Rhinolophus</taxon>
    </lineage>
</organism>
<evidence type="ECO:0000256" key="1">
    <source>
        <dbReference type="SAM" id="MobiDB-lite"/>
    </source>
</evidence>
<reference evidence="2 3" key="2">
    <citation type="journal article" date="2018" name="Annu Rev Anim Biosci">
        <title>Bat Biology, Genomes, and the Bat1K Project: To Generate Chromosome-Level Genomes for All Living Bat Species.</title>
        <authorList>
            <person name="Teeling E.C."/>
            <person name="Vernes S.C."/>
            <person name="Davalos L.M."/>
            <person name="Ray D.A."/>
            <person name="Gilbert M.T.P."/>
            <person name="Myers E."/>
        </authorList>
    </citation>
    <scope>NUCLEOTIDE SEQUENCE</scope>
</reference>
<evidence type="ECO:0000313" key="2">
    <source>
        <dbReference type="Ensembl" id="ENSRFEP00010018974.1"/>
    </source>
</evidence>
<name>A0A671F062_RHIFE</name>
<reference evidence="2" key="4">
    <citation type="submission" date="2025-08" db="UniProtKB">
        <authorList>
            <consortium name="Ensembl"/>
        </authorList>
    </citation>
    <scope>IDENTIFICATION</scope>
</reference>
<keyword evidence="3" id="KW-1185">Reference proteome</keyword>
<dbReference type="Ensembl" id="ENSRFET00010020664.1">
    <property type="protein sequence ID" value="ENSRFEP00010018974.1"/>
    <property type="gene ID" value="ENSRFEG00010012814.1"/>
</dbReference>
<proteinExistence type="predicted"/>
<reference evidence="3" key="3">
    <citation type="submission" date="2018-12" db="EMBL/GenBank/DDBJ databases">
        <title>G10K-VGP greater horseshoe bat female genome, primary haplotype.</title>
        <authorList>
            <person name="Teeling E."/>
            <person name="Myers G."/>
            <person name="Vernes S."/>
            <person name="Pippel M."/>
            <person name="Winkler S."/>
            <person name="Fedrigo O."/>
            <person name="Rhie A."/>
            <person name="Koren S."/>
            <person name="Phillippy A."/>
            <person name="Lewin H."/>
            <person name="Damas J."/>
            <person name="Howe K."/>
            <person name="Mountcastle J."/>
            <person name="Jarvis E.D."/>
        </authorList>
    </citation>
    <scope>NUCLEOTIDE SEQUENCE [LARGE SCALE GENOMIC DNA]</scope>
</reference>
<dbReference type="Proteomes" id="UP000472240">
    <property type="component" value="Chromosome 9"/>
</dbReference>
<reference evidence="2 3" key="1">
    <citation type="journal article" date="2015" name="Annu Rev Anim Biosci">
        <title>The Genome 10K Project: a way forward.</title>
        <authorList>
            <person name="Koepfli K.P."/>
            <person name="Paten B."/>
            <person name="O'Brien S.J."/>
            <person name="Koepfli K.P."/>
            <person name="Paten B."/>
            <person name="Antunes A."/>
            <person name="Belov K."/>
            <person name="Bustamante C."/>
            <person name="Castoe T.A."/>
            <person name="Clawson H."/>
            <person name="Crawford A.J."/>
            <person name="Diekhans M."/>
            <person name="Distel D."/>
            <person name="Durbin R."/>
            <person name="Earl D."/>
            <person name="Fujita M.K."/>
            <person name="Gamble T."/>
            <person name="Georges A."/>
            <person name="Gemmell N."/>
            <person name="Gilbert M.T."/>
            <person name="Graves J.M."/>
            <person name="Green R.E."/>
            <person name="Hickey G."/>
            <person name="Jarvis E.D."/>
            <person name="Johnson W."/>
            <person name="Komissarov A."/>
            <person name="Korf I."/>
            <person name="Kuhn R."/>
            <person name="Larkin D.M."/>
            <person name="Lewin H."/>
            <person name="Lopez J.V."/>
            <person name="Ma J."/>
            <person name="Marques-Bonet T."/>
            <person name="Miller W."/>
            <person name="Murphy R."/>
            <person name="Pevzner P."/>
            <person name="Shapiro B."/>
            <person name="Steiner C."/>
            <person name="Tamazian G."/>
            <person name="Venkatesh B."/>
            <person name="Wang J."/>
            <person name="Wayne R."/>
            <person name="Wiley E."/>
            <person name="Yang H."/>
            <person name="Zhang G."/>
            <person name="Haussler D."/>
            <person name="Ryder O."/>
            <person name="O'Brien S.J."/>
        </authorList>
    </citation>
    <scope>NUCLEOTIDE SEQUENCE</scope>
</reference>
<gene>
    <name evidence="2" type="primary">RBM24</name>
</gene>
<feature type="compositionally biased region" description="Low complexity" evidence="1">
    <location>
        <begin position="78"/>
        <end position="93"/>
    </location>
</feature>
<dbReference type="AlphaFoldDB" id="A0A671F062"/>
<reference evidence="2" key="5">
    <citation type="submission" date="2025-09" db="UniProtKB">
        <authorList>
            <consortium name="Ensembl"/>
        </authorList>
    </citation>
    <scope>IDENTIFICATION</scope>
</reference>
<evidence type="ECO:0000313" key="3">
    <source>
        <dbReference type="Proteomes" id="UP000472240"/>
    </source>
</evidence>
<feature type="compositionally biased region" description="Pro residues" evidence="1">
    <location>
        <begin position="67"/>
        <end position="77"/>
    </location>
</feature>
<dbReference type="GeneTree" id="ENSGT00940000156245"/>
<sequence length="143" mass="15957">FCLELNSVTSRLRHTSSDGYLPTTSIRRLLCSLEWSFHTSSRLQLPPPPHLTLITLELRTHNTQRQLPPPPRPPPMTSTPTQPLQLLQDTSPPGATATRCSSQSPQRHLGQLLPLLQLLLPRQRLASISLSSCKQTECNRPAT</sequence>
<feature type="region of interest" description="Disordered" evidence="1">
    <location>
        <begin position="59"/>
        <end position="106"/>
    </location>
</feature>
<protein>
    <submittedName>
        <fullName evidence="2">RNA binding motif protein 24</fullName>
    </submittedName>
</protein>
<accession>A0A671F062</accession>